<dbReference type="EMBL" id="BPOP01000059">
    <property type="protein sequence ID" value="GJB93782.1"/>
    <property type="molecule type" value="Genomic_DNA"/>
</dbReference>
<accession>A0A7R7V0N1</accession>
<protein>
    <recommendedName>
        <fullName evidence="6">Plasmid stabilization protein</fullName>
    </recommendedName>
</protein>
<evidence type="ECO:0000313" key="2">
    <source>
        <dbReference type="EMBL" id="GJA65181.1"/>
    </source>
</evidence>
<dbReference type="EMBL" id="BPNI01000025">
    <property type="protein sequence ID" value="GJA40872.1"/>
    <property type="molecule type" value="Genomic_DNA"/>
</dbReference>
<organism evidence="1 5">
    <name type="scientific">Aeromonas caviae</name>
    <name type="common">Aeromonas punctata</name>
    <dbReference type="NCBI Taxonomy" id="648"/>
    <lineage>
        <taxon>Bacteria</taxon>
        <taxon>Pseudomonadati</taxon>
        <taxon>Pseudomonadota</taxon>
        <taxon>Gammaproteobacteria</taxon>
        <taxon>Aeromonadales</taxon>
        <taxon>Aeromonadaceae</taxon>
        <taxon>Aeromonas</taxon>
    </lineage>
</organism>
<name>A0A7R7V0N1_AERCA</name>
<dbReference type="Proteomes" id="UP000886939">
    <property type="component" value="Unassembled WGS sequence"/>
</dbReference>
<dbReference type="Proteomes" id="UP000886934">
    <property type="component" value="Unassembled WGS sequence"/>
</dbReference>
<evidence type="ECO:0008006" key="6">
    <source>
        <dbReference type="Google" id="ProtNLM"/>
    </source>
</evidence>
<evidence type="ECO:0000313" key="4">
    <source>
        <dbReference type="Proteomes" id="UP000737420"/>
    </source>
</evidence>
<gene>
    <name evidence="1" type="ORF">KAM343_16680</name>
    <name evidence="2" type="ORF">KAM351_37920</name>
    <name evidence="3" type="ORF">KAM382_38430</name>
</gene>
<evidence type="ECO:0000313" key="5">
    <source>
        <dbReference type="Proteomes" id="UP000886939"/>
    </source>
</evidence>
<evidence type="ECO:0000313" key="3">
    <source>
        <dbReference type="EMBL" id="GJB93782.1"/>
    </source>
</evidence>
<dbReference type="AlphaFoldDB" id="A0A7R7V0N1"/>
<reference evidence="1 4" key="1">
    <citation type="submission" date="2021-07" db="EMBL/GenBank/DDBJ databases">
        <title>Draft genome sequence of carbapenem-resistant Aeromonas spp. in Japan.</title>
        <authorList>
            <person name="Maehana S."/>
            <person name="Suzuki M."/>
            <person name="Kitasato H."/>
        </authorList>
    </citation>
    <scope>NUCLEOTIDE SEQUENCE</scope>
    <source>
        <strain evidence="1">KAM343</strain>
        <strain evidence="2">KAM351</strain>
        <strain evidence="3 4">KAM382</strain>
    </source>
</reference>
<dbReference type="EMBL" id="BPNN01000078">
    <property type="protein sequence ID" value="GJA65181.1"/>
    <property type="molecule type" value="Genomic_DNA"/>
</dbReference>
<evidence type="ECO:0000313" key="1">
    <source>
        <dbReference type="EMBL" id="GJA40872.1"/>
    </source>
</evidence>
<sequence>MLYAEDIIMSYQSLAATTANITELRRNPMGTIKEGKGDAVAILYRNEPAFYCVPPELYAYYLELAEDAELNRIVDERVKRSEFVSVNLEDL</sequence>
<comment type="caution">
    <text evidence="1">The sequence shown here is derived from an EMBL/GenBank/DDBJ whole genome shotgun (WGS) entry which is preliminary data.</text>
</comment>
<proteinExistence type="predicted"/>
<dbReference type="Proteomes" id="UP000737420">
    <property type="component" value="Unassembled WGS sequence"/>
</dbReference>